<protein>
    <submittedName>
        <fullName evidence="5">Polynucleotidyl transferase</fullName>
    </submittedName>
</protein>
<dbReference type="CDD" id="cd06141">
    <property type="entry name" value="WRN_exo"/>
    <property type="match status" value="1"/>
</dbReference>
<keyword evidence="3" id="KW-0812">Transmembrane</keyword>
<evidence type="ECO:0000313" key="6">
    <source>
        <dbReference type="Proteomes" id="UP000325081"/>
    </source>
</evidence>
<dbReference type="SMART" id="SM00474">
    <property type="entry name" value="35EXOc"/>
    <property type="match status" value="1"/>
</dbReference>
<keyword evidence="2" id="KW-0378">Hydrolase</keyword>
<proteinExistence type="predicted"/>
<dbReference type="InterPro" id="IPR002562">
    <property type="entry name" value="3'-5'_exonuclease_dom"/>
</dbReference>
<dbReference type="InterPro" id="IPR036397">
    <property type="entry name" value="RNaseH_sf"/>
</dbReference>
<evidence type="ECO:0000259" key="4">
    <source>
        <dbReference type="SMART" id="SM00474"/>
    </source>
</evidence>
<dbReference type="GO" id="GO:0016740">
    <property type="term" value="F:transferase activity"/>
    <property type="evidence" value="ECO:0007669"/>
    <property type="project" value="UniProtKB-KW"/>
</dbReference>
<feature type="domain" description="3'-5' exonuclease" evidence="4">
    <location>
        <begin position="52"/>
        <end position="227"/>
    </location>
</feature>
<reference evidence="6" key="1">
    <citation type="journal article" date="2019" name="Curr. Biol.">
        <title>Genome Sequence of Striga asiatica Provides Insight into the Evolution of Plant Parasitism.</title>
        <authorList>
            <person name="Yoshida S."/>
            <person name="Kim S."/>
            <person name="Wafula E.K."/>
            <person name="Tanskanen J."/>
            <person name="Kim Y.M."/>
            <person name="Honaas L."/>
            <person name="Yang Z."/>
            <person name="Spallek T."/>
            <person name="Conn C.E."/>
            <person name="Ichihashi Y."/>
            <person name="Cheong K."/>
            <person name="Cui S."/>
            <person name="Der J.P."/>
            <person name="Gundlach H."/>
            <person name="Jiao Y."/>
            <person name="Hori C."/>
            <person name="Ishida J.K."/>
            <person name="Kasahara H."/>
            <person name="Kiba T."/>
            <person name="Kim M.S."/>
            <person name="Koo N."/>
            <person name="Laohavisit A."/>
            <person name="Lee Y.H."/>
            <person name="Lumba S."/>
            <person name="McCourt P."/>
            <person name="Mortimer J.C."/>
            <person name="Mutuku J.M."/>
            <person name="Nomura T."/>
            <person name="Sasaki-Sekimoto Y."/>
            <person name="Seto Y."/>
            <person name="Wang Y."/>
            <person name="Wakatake T."/>
            <person name="Sakakibara H."/>
            <person name="Demura T."/>
            <person name="Yamaguchi S."/>
            <person name="Yoneyama K."/>
            <person name="Manabe R.I."/>
            <person name="Nelson D.C."/>
            <person name="Schulman A.H."/>
            <person name="Timko M.P."/>
            <person name="dePamphilis C.W."/>
            <person name="Choi D."/>
            <person name="Shirasu K."/>
        </authorList>
    </citation>
    <scope>NUCLEOTIDE SEQUENCE [LARGE SCALE GENOMIC DNA]</scope>
    <source>
        <strain evidence="6">cv. UVA1</strain>
    </source>
</reference>
<evidence type="ECO:0000256" key="2">
    <source>
        <dbReference type="ARBA" id="ARBA00022801"/>
    </source>
</evidence>
<accession>A0A5A7R438</accession>
<comment type="caution">
    <text evidence="5">The sequence shown here is derived from an EMBL/GenBank/DDBJ whole genome shotgun (WGS) entry which is preliminary data.</text>
</comment>
<dbReference type="EMBL" id="BKCP01010070">
    <property type="protein sequence ID" value="GER52060.1"/>
    <property type="molecule type" value="Genomic_DNA"/>
</dbReference>
<gene>
    <name evidence="5" type="ORF">STAS_29486</name>
</gene>
<keyword evidence="3" id="KW-0472">Membrane</keyword>
<evidence type="ECO:0000256" key="3">
    <source>
        <dbReference type="SAM" id="Phobius"/>
    </source>
</evidence>
<dbReference type="InterPro" id="IPR051132">
    <property type="entry name" value="3-5_Exonuclease_domain"/>
</dbReference>
<dbReference type="SUPFAM" id="SSF53098">
    <property type="entry name" value="Ribonuclease H-like"/>
    <property type="match status" value="1"/>
</dbReference>
<evidence type="ECO:0000313" key="5">
    <source>
        <dbReference type="EMBL" id="GER52060.1"/>
    </source>
</evidence>
<keyword evidence="1" id="KW-0540">Nuclease</keyword>
<organism evidence="5 6">
    <name type="scientific">Striga asiatica</name>
    <name type="common">Asiatic witchweed</name>
    <name type="synonym">Buchnera asiatica</name>
    <dbReference type="NCBI Taxonomy" id="4170"/>
    <lineage>
        <taxon>Eukaryota</taxon>
        <taxon>Viridiplantae</taxon>
        <taxon>Streptophyta</taxon>
        <taxon>Embryophyta</taxon>
        <taxon>Tracheophyta</taxon>
        <taxon>Spermatophyta</taxon>
        <taxon>Magnoliopsida</taxon>
        <taxon>eudicotyledons</taxon>
        <taxon>Gunneridae</taxon>
        <taxon>Pentapetalae</taxon>
        <taxon>asterids</taxon>
        <taxon>lamiids</taxon>
        <taxon>Lamiales</taxon>
        <taxon>Orobanchaceae</taxon>
        <taxon>Buchnereae</taxon>
        <taxon>Striga</taxon>
    </lineage>
</organism>
<dbReference type="PANTHER" id="PTHR13620:SF59">
    <property type="entry name" value="POLYNUCLEOTIDYL TRANSFERASE, RIBONUCLEASE H-LIKE SUPERFAMILY PROTEIN"/>
    <property type="match status" value="1"/>
</dbReference>
<feature type="non-terminal residue" evidence="5">
    <location>
        <position position="1"/>
    </location>
</feature>
<dbReference type="GO" id="GO:0006139">
    <property type="term" value="P:nucleobase-containing compound metabolic process"/>
    <property type="evidence" value="ECO:0007669"/>
    <property type="project" value="InterPro"/>
</dbReference>
<dbReference type="InterPro" id="IPR012337">
    <property type="entry name" value="RNaseH-like_sf"/>
</dbReference>
<keyword evidence="3" id="KW-1133">Transmembrane helix</keyword>
<dbReference type="OrthoDB" id="10261556at2759"/>
<keyword evidence="6" id="KW-1185">Reference proteome</keyword>
<dbReference type="PANTHER" id="PTHR13620">
    <property type="entry name" value="3-5 EXONUCLEASE"/>
    <property type="match status" value="1"/>
</dbReference>
<dbReference type="GO" id="GO:0008408">
    <property type="term" value="F:3'-5' exonuclease activity"/>
    <property type="evidence" value="ECO:0007669"/>
    <property type="project" value="InterPro"/>
</dbReference>
<name>A0A5A7R438_STRAF</name>
<sequence length="252" mass="29612">REKMIWHIERETAQKRGMVSIQSNYSPNRSKQEFYTLDCFDHRVRVIVTAAPSIVRRWVHTTLYLHRHILRRGRLSVGLGVQWPPDRPYDPSTLQLCVGRRCLVFQIHHADACPAVLRRFLSDARVTFVGAWNHRDADLLRDSPHRLRISRLLDVRDVADDRRGCGRRLSLERLAEEILGWDGIVKEERVGRSAWDDDWLTEEQVEYACVDVFVVFKMAKVLRAWNWPLGFVDNVFGNWFIVVLWIVYAFGC</sequence>
<dbReference type="Gene3D" id="3.30.420.10">
    <property type="entry name" value="Ribonuclease H-like superfamily/Ribonuclease H"/>
    <property type="match status" value="1"/>
</dbReference>
<dbReference type="AlphaFoldDB" id="A0A5A7R438"/>
<dbReference type="Proteomes" id="UP000325081">
    <property type="component" value="Unassembled WGS sequence"/>
</dbReference>
<dbReference type="Pfam" id="PF01612">
    <property type="entry name" value="DNA_pol_A_exo1"/>
    <property type="match status" value="1"/>
</dbReference>
<keyword evidence="5" id="KW-0808">Transferase</keyword>
<dbReference type="GO" id="GO:0005634">
    <property type="term" value="C:nucleus"/>
    <property type="evidence" value="ECO:0007669"/>
    <property type="project" value="TreeGrafter"/>
</dbReference>
<dbReference type="GO" id="GO:0005737">
    <property type="term" value="C:cytoplasm"/>
    <property type="evidence" value="ECO:0007669"/>
    <property type="project" value="TreeGrafter"/>
</dbReference>
<feature type="transmembrane region" description="Helical" evidence="3">
    <location>
        <begin position="227"/>
        <end position="250"/>
    </location>
</feature>
<dbReference type="GO" id="GO:0003676">
    <property type="term" value="F:nucleic acid binding"/>
    <property type="evidence" value="ECO:0007669"/>
    <property type="project" value="InterPro"/>
</dbReference>
<evidence type="ECO:0000256" key="1">
    <source>
        <dbReference type="ARBA" id="ARBA00022722"/>
    </source>
</evidence>